<dbReference type="OrthoDB" id="7835227at2"/>
<keyword evidence="4" id="KW-1185">Reference proteome</keyword>
<dbReference type="RefSeq" id="WP_080808481.1">
    <property type="nucleotide sequence ID" value="NZ_LT828561.1"/>
</dbReference>
<dbReference type="InterPro" id="IPR036873">
    <property type="entry name" value="Rhodanese-like_dom_sf"/>
</dbReference>
<evidence type="ECO:0000313" key="4">
    <source>
        <dbReference type="Proteomes" id="UP000191931"/>
    </source>
</evidence>
<gene>
    <name evidence="3" type="ORF">MTBBW1_2280006</name>
</gene>
<accession>A0A1W1HD96</accession>
<dbReference type="InterPro" id="IPR052367">
    <property type="entry name" value="Thiosulfate_ST/Rhodanese-like"/>
</dbReference>
<evidence type="ECO:0000256" key="1">
    <source>
        <dbReference type="SAM" id="SignalP"/>
    </source>
</evidence>
<name>A0A1W1HD96_9BACT</name>
<evidence type="ECO:0000313" key="3">
    <source>
        <dbReference type="EMBL" id="SLM30464.1"/>
    </source>
</evidence>
<dbReference type="Gene3D" id="3.40.250.10">
    <property type="entry name" value="Rhodanese-like domain"/>
    <property type="match status" value="1"/>
</dbReference>
<feature type="domain" description="Rhodanese" evidence="2">
    <location>
        <begin position="54"/>
        <end position="162"/>
    </location>
</feature>
<dbReference type="STRING" id="1246637.MTBBW1_2280006"/>
<organism evidence="3 4">
    <name type="scientific">Desulfamplus magnetovallimortis</name>
    <dbReference type="NCBI Taxonomy" id="1246637"/>
    <lineage>
        <taxon>Bacteria</taxon>
        <taxon>Pseudomonadati</taxon>
        <taxon>Thermodesulfobacteriota</taxon>
        <taxon>Desulfobacteria</taxon>
        <taxon>Desulfobacterales</taxon>
        <taxon>Desulfobacteraceae</taxon>
        <taxon>Desulfamplus</taxon>
    </lineage>
</organism>
<feature type="chain" id="PRO_5013207065" evidence="1">
    <location>
        <begin position="26"/>
        <end position="185"/>
    </location>
</feature>
<dbReference type="InterPro" id="IPR001763">
    <property type="entry name" value="Rhodanese-like_dom"/>
</dbReference>
<dbReference type="PANTHER" id="PTHR45431">
    <property type="entry name" value="RHODANESE-LIKE DOMAIN-CONTAINING PROTEIN 15, CHLOROPLASTIC"/>
    <property type="match status" value="1"/>
</dbReference>
<dbReference type="Proteomes" id="UP000191931">
    <property type="component" value="Unassembled WGS sequence"/>
</dbReference>
<evidence type="ECO:0000259" key="2">
    <source>
        <dbReference type="PROSITE" id="PS50206"/>
    </source>
</evidence>
<proteinExistence type="predicted"/>
<sequence length="185" mass="20610">MKKHLLRVTLLSLALCLLATTTALSSETAIPAKKQTVLGKYITAKEAYEMFQNAPENTKILDVRTFCEYVFVGHAPMAVNIPLMFLEPGLNESKKLIMPPNQNFITDIEKRFKKDDTILVMCRSGARSAACINKIASAGFTNVYNIIDGFEGDKDENGKRTVNGWINSGAPWTYDLEPELVYSPK</sequence>
<dbReference type="EMBL" id="FWEV01000144">
    <property type="protein sequence ID" value="SLM30464.1"/>
    <property type="molecule type" value="Genomic_DNA"/>
</dbReference>
<dbReference type="SUPFAM" id="SSF52821">
    <property type="entry name" value="Rhodanese/Cell cycle control phosphatase"/>
    <property type="match status" value="1"/>
</dbReference>
<dbReference type="Pfam" id="PF00581">
    <property type="entry name" value="Rhodanese"/>
    <property type="match status" value="1"/>
</dbReference>
<protein>
    <submittedName>
        <fullName evidence="3">Rhodanese-like domain protein</fullName>
    </submittedName>
</protein>
<dbReference type="PROSITE" id="PS50206">
    <property type="entry name" value="RHODANESE_3"/>
    <property type="match status" value="1"/>
</dbReference>
<reference evidence="3 4" key="1">
    <citation type="submission" date="2017-03" db="EMBL/GenBank/DDBJ databases">
        <authorList>
            <person name="Afonso C.L."/>
            <person name="Miller P.J."/>
            <person name="Scott M.A."/>
            <person name="Spackman E."/>
            <person name="Goraichik I."/>
            <person name="Dimitrov K.M."/>
            <person name="Suarez D.L."/>
            <person name="Swayne D.E."/>
        </authorList>
    </citation>
    <scope>NUCLEOTIDE SEQUENCE [LARGE SCALE GENOMIC DNA]</scope>
    <source>
        <strain evidence="3">PRJEB14757</strain>
    </source>
</reference>
<dbReference type="PANTHER" id="PTHR45431:SF3">
    <property type="entry name" value="RHODANESE-LIKE DOMAIN-CONTAINING PROTEIN 15, CHLOROPLASTIC"/>
    <property type="match status" value="1"/>
</dbReference>
<dbReference type="SMART" id="SM00450">
    <property type="entry name" value="RHOD"/>
    <property type="match status" value="1"/>
</dbReference>
<keyword evidence="1" id="KW-0732">Signal</keyword>
<dbReference type="AlphaFoldDB" id="A0A1W1HD96"/>
<feature type="signal peptide" evidence="1">
    <location>
        <begin position="1"/>
        <end position="25"/>
    </location>
</feature>